<dbReference type="Gene3D" id="1.20.1250.20">
    <property type="entry name" value="MFS general substrate transporter like domains"/>
    <property type="match status" value="1"/>
</dbReference>
<dbReference type="PANTHER" id="PTHR48023">
    <property type="entry name" value="D-XYLOSE-PROTON SYMPORTER-LIKE 2"/>
    <property type="match status" value="1"/>
</dbReference>
<keyword evidence="4 7" id="KW-0812">Transmembrane</keyword>
<organism evidence="9 10">
    <name type="scientific">Basidiobolus ranarum</name>
    <dbReference type="NCBI Taxonomy" id="34480"/>
    <lineage>
        <taxon>Eukaryota</taxon>
        <taxon>Fungi</taxon>
        <taxon>Fungi incertae sedis</taxon>
        <taxon>Zoopagomycota</taxon>
        <taxon>Entomophthoromycotina</taxon>
        <taxon>Basidiobolomycetes</taxon>
        <taxon>Basidiobolales</taxon>
        <taxon>Basidiobolaceae</taxon>
        <taxon>Basidiobolus</taxon>
    </lineage>
</organism>
<keyword evidence="6 7" id="KW-0472">Membrane</keyword>
<evidence type="ECO:0000256" key="1">
    <source>
        <dbReference type="ARBA" id="ARBA00004141"/>
    </source>
</evidence>
<evidence type="ECO:0000313" key="10">
    <source>
        <dbReference type="Proteomes" id="UP001479436"/>
    </source>
</evidence>
<evidence type="ECO:0000256" key="2">
    <source>
        <dbReference type="ARBA" id="ARBA00010992"/>
    </source>
</evidence>
<comment type="caution">
    <text evidence="9">The sequence shown here is derived from an EMBL/GenBank/DDBJ whole genome shotgun (WGS) entry which is preliminary data.</text>
</comment>
<dbReference type="InterPro" id="IPR050820">
    <property type="entry name" value="MFS_Sugar_Transporter"/>
</dbReference>
<evidence type="ECO:0000256" key="5">
    <source>
        <dbReference type="ARBA" id="ARBA00022989"/>
    </source>
</evidence>
<proteinExistence type="inferred from homology"/>
<evidence type="ECO:0000256" key="6">
    <source>
        <dbReference type="ARBA" id="ARBA00023136"/>
    </source>
</evidence>
<comment type="subcellular location">
    <subcellularLocation>
        <location evidence="1">Membrane</location>
        <topology evidence="1">Multi-pass membrane protein</topology>
    </subcellularLocation>
</comment>
<keyword evidence="5 7" id="KW-1133">Transmembrane helix</keyword>
<reference evidence="9 10" key="1">
    <citation type="submission" date="2023-04" db="EMBL/GenBank/DDBJ databases">
        <title>Genome of Basidiobolus ranarum AG-B5.</title>
        <authorList>
            <person name="Stajich J.E."/>
            <person name="Carter-House D."/>
            <person name="Gryganskyi A."/>
        </authorList>
    </citation>
    <scope>NUCLEOTIDE SEQUENCE [LARGE SCALE GENOMIC DNA]</scope>
    <source>
        <strain evidence="9 10">AG-B5</strain>
    </source>
</reference>
<dbReference type="PANTHER" id="PTHR48023:SF4">
    <property type="entry name" value="D-XYLOSE-PROTON SYMPORTER-LIKE 2"/>
    <property type="match status" value="1"/>
</dbReference>
<dbReference type="Proteomes" id="UP001479436">
    <property type="component" value="Unassembled WGS sequence"/>
</dbReference>
<evidence type="ECO:0000259" key="8">
    <source>
        <dbReference type="PROSITE" id="PS50850"/>
    </source>
</evidence>
<evidence type="ECO:0000256" key="7">
    <source>
        <dbReference type="SAM" id="Phobius"/>
    </source>
</evidence>
<sequence>MANPKSDIGHEVDRIWDAEQVDYETEKIPLTPYAKLLTLFAGIGGFLFGYDTGIISGALLSIQKEFNLSTVEKELIVGGLTLGAIIGGLFGGQCSDMV</sequence>
<gene>
    <name evidence="9" type="ORF">K7432_012753</name>
</gene>
<evidence type="ECO:0000256" key="3">
    <source>
        <dbReference type="ARBA" id="ARBA00022448"/>
    </source>
</evidence>
<comment type="similarity">
    <text evidence="2">Belongs to the major facilitator superfamily. Sugar transporter (TC 2.A.1.1) family.</text>
</comment>
<name>A0ABR2VRT2_9FUNG</name>
<keyword evidence="10" id="KW-1185">Reference proteome</keyword>
<evidence type="ECO:0000313" key="9">
    <source>
        <dbReference type="EMBL" id="KAK9695887.1"/>
    </source>
</evidence>
<dbReference type="InterPro" id="IPR020846">
    <property type="entry name" value="MFS_dom"/>
</dbReference>
<dbReference type="PROSITE" id="PS50850">
    <property type="entry name" value="MFS"/>
    <property type="match status" value="1"/>
</dbReference>
<accession>A0ABR2VRT2</accession>
<dbReference type="SUPFAM" id="SSF103473">
    <property type="entry name" value="MFS general substrate transporter"/>
    <property type="match status" value="1"/>
</dbReference>
<feature type="non-terminal residue" evidence="9">
    <location>
        <position position="98"/>
    </location>
</feature>
<dbReference type="EMBL" id="JASJQH010008026">
    <property type="protein sequence ID" value="KAK9695887.1"/>
    <property type="molecule type" value="Genomic_DNA"/>
</dbReference>
<dbReference type="InterPro" id="IPR036259">
    <property type="entry name" value="MFS_trans_sf"/>
</dbReference>
<feature type="domain" description="Major facilitator superfamily (MFS) profile" evidence="8">
    <location>
        <begin position="37"/>
        <end position="98"/>
    </location>
</feature>
<dbReference type="Pfam" id="PF00083">
    <property type="entry name" value="Sugar_tr"/>
    <property type="match status" value="1"/>
</dbReference>
<keyword evidence="3" id="KW-0813">Transport</keyword>
<feature type="transmembrane region" description="Helical" evidence="7">
    <location>
        <begin position="39"/>
        <end position="62"/>
    </location>
</feature>
<feature type="transmembrane region" description="Helical" evidence="7">
    <location>
        <begin position="74"/>
        <end position="92"/>
    </location>
</feature>
<dbReference type="InterPro" id="IPR005828">
    <property type="entry name" value="MFS_sugar_transport-like"/>
</dbReference>
<evidence type="ECO:0000256" key="4">
    <source>
        <dbReference type="ARBA" id="ARBA00022692"/>
    </source>
</evidence>
<protein>
    <recommendedName>
        <fullName evidence="8">Major facilitator superfamily (MFS) profile domain-containing protein</fullName>
    </recommendedName>
</protein>